<keyword evidence="6 8" id="KW-1133">Transmembrane helix</keyword>
<dbReference type="PANTHER" id="PTHR43357">
    <property type="entry name" value="INNER MEMBRANE ABC TRANSPORTER PERMEASE PROTEIN YDCV"/>
    <property type="match status" value="1"/>
</dbReference>
<keyword evidence="3" id="KW-1003">Cell membrane</keyword>
<dbReference type="EMBL" id="LCUJ01000001">
    <property type="protein sequence ID" value="OCM00166.1"/>
    <property type="molecule type" value="Genomic_DNA"/>
</dbReference>
<feature type="transmembrane region" description="Helical" evidence="8">
    <location>
        <begin position="359"/>
        <end position="380"/>
    </location>
</feature>
<dbReference type="Proteomes" id="UP000308001">
    <property type="component" value="Unassembled WGS sequence"/>
</dbReference>
<comment type="subcellular location">
    <subcellularLocation>
        <location evidence="1">Cell inner membrane</location>
        <topology evidence="1">Multi-pass membrane protein</topology>
    </subcellularLocation>
    <subcellularLocation>
        <location evidence="8">Cell membrane</location>
        <topology evidence="8">Multi-pass membrane protein</topology>
    </subcellularLocation>
</comment>
<feature type="domain" description="ABC transmembrane type-1" evidence="9">
    <location>
        <begin position="49"/>
        <end position="246"/>
    </location>
</feature>
<keyword evidence="4" id="KW-0997">Cell inner membrane</keyword>
<dbReference type="CDD" id="cd06261">
    <property type="entry name" value="TM_PBP2"/>
    <property type="match status" value="2"/>
</dbReference>
<sequence>MEINNLKRYIAPIFGVCISFPILILLFYFLINSSFLDDFLRNDYIYDYTLDTIILVAGTMLGVLVLGTITSYLSARFKYTGSTFFSICFVLPLAYPAYIFGYTYVGFFEFRGLLSQVFSDNSLKLDILNMSGAIFIFTIAMFPYVYILARVSFSNISKTIFELVSLQNLSHTKAFFKVYLPLAYPSLFAGAILAVMETLSDYGTVLYFGIETFSVGIFKSWYGYENLLEAINVAVVLLIFVFSILLVEHNIRKKLRFSSSTNSSQKAEKIVLKGKQNFIAFLISFVIASFTLFIPSSILIYWTFLDIFTLDLSAFEYLLNTLTLNIFSSAFIVMLAFVIVYFLRFYPTKISNVTHKLSMLGYSIPGAVVAVGLLIISNFVDKSLGIMFFGGSFIVLIFAYTTRYFAASIGSVENGFSKIPSNIDDVSKIFCKSSKESIFKIYLPLLKPYLLSGFLILYIDIAKELPATLILRPFNFDTLAVRIYELASNEMLYKTGFPSLILVITTATAVIFLNKKPKKR</sequence>
<feature type="domain" description="ABC transmembrane type-1" evidence="9">
    <location>
        <begin position="318"/>
        <end position="513"/>
    </location>
</feature>
<dbReference type="PROSITE" id="PS50928">
    <property type="entry name" value="ABC_TM1"/>
    <property type="match status" value="2"/>
</dbReference>
<evidence type="ECO:0000256" key="8">
    <source>
        <dbReference type="RuleBase" id="RU363032"/>
    </source>
</evidence>
<evidence type="ECO:0000313" key="11">
    <source>
        <dbReference type="EMBL" id="TLS72374.1"/>
    </source>
</evidence>
<feature type="transmembrane region" description="Helical" evidence="8">
    <location>
        <begin position="324"/>
        <end position="347"/>
    </location>
</feature>
<dbReference type="SUPFAM" id="SSF161098">
    <property type="entry name" value="MetI-like"/>
    <property type="match status" value="2"/>
</dbReference>
<accession>A0A1C0B988</accession>
<dbReference type="EMBL" id="VBUF01000002">
    <property type="protein sequence ID" value="TLS72374.1"/>
    <property type="molecule type" value="Genomic_DNA"/>
</dbReference>
<evidence type="ECO:0000256" key="1">
    <source>
        <dbReference type="ARBA" id="ARBA00004429"/>
    </source>
</evidence>
<organism evidence="10 12">
    <name type="scientific">Aliarcobacter thereius</name>
    <dbReference type="NCBI Taxonomy" id="544718"/>
    <lineage>
        <taxon>Bacteria</taxon>
        <taxon>Pseudomonadati</taxon>
        <taxon>Campylobacterota</taxon>
        <taxon>Epsilonproteobacteria</taxon>
        <taxon>Campylobacterales</taxon>
        <taxon>Arcobacteraceae</taxon>
        <taxon>Aliarcobacter</taxon>
    </lineage>
</organism>
<dbReference type="GO" id="GO:0005886">
    <property type="term" value="C:plasma membrane"/>
    <property type="evidence" value="ECO:0007669"/>
    <property type="project" value="UniProtKB-SubCell"/>
</dbReference>
<feature type="transmembrane region" description="Helical" evidence="8">
    <location>
        <begin position="496"/>
        <end position="514"/>
    </location>
</feature>
<comment type="caution">
    <text evidence="10">The sequence shown here is derived from an EMBL/GenBank/DDBJ whole genome shotgun (WGS) entry which is preliminary data.</text>
</comment>
<proteinExistence type="inferred from homology"/>
<evidence type="ECO:0000256" key="3">
    <source>
        <dbReference type="ARBA" id="ARBA00022475"/>
    </source>
</evidence>
<dbReference type="GO" id="GO:0055085">
    <property type="term" value="P:transmembrane transport"/>
    <property type="evidence" value="ECO:0007669"/>
    <property type="project" value="InterPro"/>
</dbReference>
<feature type="transmembrane region" description="Helical" evidence="8">
    <location>
        <begin position="230"/>
        <end position="247"/>
    </location>
</feature>
<keyword evidence="7 8" id="KW-0472">Membrane</keyword>
<gene>
    <name evidence="10" type="primary">phnV</name>
    <name evidence="10" type="ORF">AAX29_00164</name>
    <name evidence="11" type="ORF">FE246_03035</name>
</gene>
<reference evidence="12" key="1">
    <citation type="submission" date="2015-05" db="EMBL/GenBank/DDBJ databases">
        <authorList>
            <person name="Rovetto F."/>
            <person name="Cocolin L."/>
            <person name="Illeghems K."/>
            <person name="Van Nieuwerburgh F."/>
            <person name="Houf K."/>
        </authorList>
    </citation>
    <scope>NUCLEOTIDE SEQUENCE [LARGE SCALE GENOMIC DNA]</scope>
    <source>
        <strain evidence="12">DU22</strain>
    </source>
</reference>
<dbReference type="PATRIC" id="fig|544718.43.peg.893"/>
<reference evidence="11 13" key="3">
    <citation type="submission" date="2019-05" db="EMBL/GenBank/DDBJ databases">
        <title>Arcobacter cibarius and Arcobacter thereius providing challenges in identification an antibiotic susceptibility and Quinolone resistance.</title>
        <authorList>
            <person name="Busch A."/>
            <person name="Hanel I."/>
            <person name="Hotzel H."/>
            <person name="Tomaso H."/>
        </authorList>
    </citation>
    <scope>NUCLEOTIDE SEQUENCE [LARGE SCALE GENOMIC DNA]</scope>
    <source>
        <strain evidence="11 13">17CS1191_2</strain>
    </source>
</reference>
<keyword evidence="2 8" id="KW-0813">Transport</keyword>
<evidence type="ECO:0000256" key="6">
    <source>
        <dbReference type="ARBA" id="ARBA00022989"/>
    </source>
</evidence>
<feature type="transmembrane region" description="Helical" evidence="8">
    <location>
        <begin position="174"/>
        <end position="196"/>
    </location>
</feature>
<dbReference type="Proteomes" id="UP000093281">
    <property type="component" value="Unassembled WGS sequence"/>
</dbReference>
<keyword evidence="5 8" id="KW-0812">Transmembrane</keyword>
<feature type="transmembrane region" description="Helical" evidence="8">
    <location>
        <begin position="51"/>
        <end position="72"/>
    </location>
</feature>
<comment type="similarity">
    <text evidence="8">Belongs to the binding-protein-dependent transport system permease family.</text>
</comment>
<dbReference type="InterPro" id="IPR000515">
    <property type="entry name" value="MetI-like"/>
</dbReference>
<evidence type="ECO:0000313" key="12">
    <source>
        <dbReference type="Proteomes" id="UP000093281"/>
    </source>
</evidence>
<evidence type="ECO:0000256" key="7">
    <source>
        <dbReference type="ARBA" id="ARBA00023136"/>
    </source>
</evidence>
<feature type="transmembrane region" description="Helical" evidence="8">
    <location>
        <begin position="278"/>
        <end position="304"/>
    </location>
</feature>
<dbReference type="STRING" id="544718.AAX25_00914"/>
<dbReference type="OrthoDB" id="9795403at2"/>
<feature type="transmembrane region" description="Helical" evidence="8">
    <location>
        <begin position="127"/>
        <end position="153"/>
    </location>
</feature>
<evidence type="ECO:0000256" key="4">
    <source>
        <dbReference type="ARBA" id="ARBA00022519"/>
    </source>
</evidence>
<evidence type="ECO:0000259" key="9">
    <source>
        <dbReference type="PROSITE" id="PS50928"/>
    </source>
</evidence>
<dbReference type="RefSeq" id="WP_066182798.1">
    <property type="nucleotide sequence ID" value="NZ_LCUJ01000001.1"/>
</dbReference>
<name>A0A1C0B988_9BACT</name>
<feature type="transmembrane region" description="Helical" evidence="8">
    <location>
        <begin position="9"/>
        <end position="31"/>
    </location>
</feature>
<dbReference type="PANTHER" id="PTHR43357:SF3">
    <property type="entry name" value="FE(3+)-TRANSPORT SYSTEM PERMEASE PROTEIN FBPB 2"/>
    <property type="match status" value="1"/>
</dbReference>
<reference evidence="10" key="2">
    <citation type="submission" date="2015-05" db="EMBL/GenBank/DDBJ databases">
        <authorList>
            <person name="Wang D.B."/>
            <person name="Wang M."/>
        </authorList>
    </citation>
    <scope>NUCLEOTIDE SEQUENCE [LARGE SCALE GENOMIC DNA]</scope>
    <source>
        <strain evidence="10">DU22</strain>
    </source>
</reference>
<dbReference type="InterPro" id="IPR035906">
    <property type="entry name" value="MetI-like_sf"/>
</dbReference>
<feature type="transmembrane region" description="Helical" evidence="8">
    <location>
        <begin position="386"/>
        <end position="406"/>
    </location>
</feature>
<dbReference type="Pfam" id="PF00528">
    <property type="entry name" value="BPD_transp_1"/>
    <property type="match status" value="2"/>
</dbReference>
<protein>
    <submittedName>
        <fullName evidence="11">Iron ABC transporter permease</fullName>
    </submittedName>
    <submittedName>
        <fullName evidence="10">Putative 2-aminoethylphosphonate transport system permease protein PhnV</fullName>
    </submittedName>
</protein>
<feature type="transmembrane region" description="Helical" evidence="8">
    <location>
        <begin position="84"/>
        <end position="107"/>
    </location>
</feature>
<evidence type="ECO:0000256" key="2">
    <source>
        <dbReference type="ARBA" id="ARBA00022448"/>
    </source>
</evidence>
<evidence type="ECO:0000313" key="10">
    <source>
        <dbReference type="EMBL" id="OCM00166.1"/>
    </source>
</evidence>
<dbReference type="Gene3D" id="1.10.3720.10">
    <property type="entry name" value="MetI-like"/>
    <property type="match status" value="2"/>
</dbReference>
<evidence type="ECO:0000256" key="5">
    <source>
        <dbReference type="ARBA" id="ARBA00022692"/>
    </source>
</evidence>
<evidence type="ECO:0000313" key="13">
    <source>
        <dbReference type="Proteomes" id="UP000308001"/>
    </source>
</evidence>
<dbReference type="AlphaFoldDB" id="A0A1C0B988"/>